<dbReference type="InterPro" id="IPR047092">
    <property type="entry name" value="AFUB_07903/YDR124W-like_hel"/>
</dbReference>
<proteinExistence type="predicted"/>
<protein>
    <submittedName>
        <fullName evidence="3">Uu.00g003600.m01.CDS01</fullName>
    </submittedName>
</protein>
<dbReference type="InterPro" id="IPR021264">
    <property type="entry name" value="AFUB_079030/YDR124W-like"/>
</dbReference>
<evidence type="ECO:0000313" key="4">
    <source>
        <dbReference type="Proteomes" id="UP001295740"/>
    </source>
</evidence>
<feature type="domain" description="Subtelomeric hrmA-associated cluster protein AFUB-079030/YDR124W-like helical bundle" evidence="2">
    <location>
        <begin position="178"/>
        <end position="324"/>
    </location>
</feature>
<reference evidence="3" key="1">
    <citation type="submission" date="2023-10" db="EMBL/GenBank/DDBJ databases">
        <authorList>
            <person name="Hackl T."/>
        </authorList>
    </citation>
    <scope>NUCLEOTIDE SEQUENCE</scope>
</reference>
<feature type="region of interest" description="Disordered" evidence="1">
    <location>
        <begin position="533"/>
        <end position="566"/>
    </location>
</feature>
<accession>A0AAI8VJR9</accession>
<feature type="compositionally biased region" description="Polar residues" evidence="1">
    <location>
        <begin position="410"/>
        <end position="421"/>
    </location>
</feature>
<dbReference type="Proteomes" id="UP001295740">
    <property type="component" value="Unassembled WGS sequence"/>
</dbReference>
<evidence type="ECO:0000313" key="3">
    <source>
        <dbReference type="EMBL" id="CAJ2506230.1"/>
    </source>
</evidence>
<sequence>MGNGARNTPTRQEYWNPSSMQIRLGEVGPLRDPPKPIDVALREDCRIRGRQYFVIAVQDDNTPLIYSAPPQSGTVAFEKFVNIEGLMQEVSLHSQSASNPPYAGHDYGFDSEGRYSADTAKRRGQARRYEQSFRLNDLEDDERYPTRKRPRASAVRHATDNLIGLPPTPVNPKRPIVISNEEELRAFYDLRFKNCQQNACKLIAKAWVKAVEPKKQSTHPYTGADEKAPGWWPKPWGLNSTEKVRHKEPDHLLKYERVNLLNHILGLIIEPSDQQHPDIRNLRLNVSKLEEITMEALSTFFGDKDHPSNLAKRPFLKEIFKVAKTQERFKNKEIDKTTVIHVSSDDRLAQGYASDTEDTETLNDETDQDPMPISVSSSTSPQRALTLMSETHADQSPPTQLQDDNDSKYTHLTSGSGQASEQAGFMGGSGMTGQGLPQFNSPLPISEVHYGGPDSNRRAGSYASAEYTSPPTANVFSQHWPASGNSQVYPYQPQAGGSYHSFIGHNGLPLPHVPQNEPFNAAQFADGLVGEAHHGNHGYLPRNDPIDRSPLHPSPDYRYMHQGGDE</sequence>
<feature type="region of interest" description="Disordered" evidence="1">
    <location>
        <begin position="349"/>
        <end position="465"/>
    </location>
</feature>
<gene>
    <name evidence="3" type="ORF">KHLLAP_LOCUS6698</name>
</gene>
<dbReference type="EMBL" id="CAUWAG010000008">
    <property type="protein sequence ID" value="CAJ2506230.1"/>
    <property type="molecule type" value="Genomic_DNA"/>
</dbReference>
<organism evidence="3 4">
    <name type="scientific">Anthostomella pinea</name>
    <dbReference type="NCBI Taxonomy" id="933095"/>
    <lineage>
        <taxon>Eukaryota</taxon>
        <taxon>Fungi</taxon>
        <taxon>Dikarya</taxon>
        <taxon>Ascomycota</taxon>
        <taxon>Pezizomycotina</taxon>
        <taxon>Sordariomycetes</taxon>
        <taxon>Xylariomycetidae</taxon>
        <taxon>Xylariales</taxon>
        <taxon>Xylariaceae</taxon>
        <taxon>Anthostomella</taxon>
    </lineage>
</organism>
<feature type="compositionally biased region" description="Polar residues" evidence="1">
    <location>
        <begin position="374"/>
        <end position="383"/>
    </location>
</feature>
<dbReference type="PANTHER" id="PTHR36102">
    <property type="entry name" value="CHROMOSOME 10, WHOLE GENOME SHOTGUN SEQUENCE"/>
    <property type="match status" value="1"/>
</dbReference>
<comment type="caution">
    <text evidence="3">The sequence shown here is derived from an EMBL/GenBank/DDBJ whole genome shotgun (WGS) entry which is preliminary data.</text>
</comment>
<keyword evidence="4" id="KW-1185">Reference proteome</keyword>
<evidence type="ECO:0000256" key="1">
    <source>
        <dbReference type="SAM" id="MobiDB-lite"/>
    </source>
</evidence>
<dbReference type="AlphaFoldDB" id="A0AAI8VJR9"/>
<evidence type="ECO:0000259" key="2">
    <source>
        <dbReference type="Pfam" id="PF11001"/>
    </source>
</evidence>
<name>A0AAI8VJR9_9PEZI</name>
<feature type="compositionally biased region" description="Acidic residues" evidence="1">
    <location>
        <begin position="355"/>
        <end position="368"/>
    </location>
</feature>
<dbReference type="Pfam" id="PF11001">
    <property type="entry name" value="AFUB_07903_YDR124W_hel"/>
    <property type="match status" value="1"/>
</dbReference>
<feature type="region of interest" description="Disordered" evidence="1">
    <location>
        <begin position="108"/>
        <end position="128"/>
    </location>
</feature>
<dbReference type="PANTHER" id="PTHR36102:SF1">
    <property type="entry name" value="YDR124W-LIKE HELICAL BUNDLE DOMAIN-CONTAINING PROTEIN"/>
    <property type="match status" value="1"/>
</dbReference>